<keyword evidence="2" id="KW-0472">Membrane</keyword>
<accession>A0ABP0UAL2</accession>
<keyword evidence="2" id="KW-1133">Transmembrane helix</keyword>
<evidence type="ECO:0000256" key="2">
    <source>
        <dbReference type="SAM" id="Phobius"/>
    </source>
</evidence>
<feature type="region of interest" description="Disordered" evidence="1">
    <location>
        <begin position="62"/>
        <end position="92"/>
    </location>
</feature>
<reference evidence="3" key="1">
    <citation type="submission" date="2024-02" db="EMBL/GenBank/DDBJ databases">
        <authorList>
            <consortium name="ELIXIR-Norway"/>
            <consortium name="Elixir Norway"/>
        </authorList>
    </citation>
    <scope>NUCLEOTIDE SEQUENCE</scope>
</reference>
<feature type="compositionally biased region" description="Low complexity" evidence="1">
    <location>
        <begin position="62"/>
        <end position="77"/>
    </location>
</feature>
<dbReference type="EMBL" id="OZ019894">
    <property type="protein sequence ID" value="CAK9216469.1"/>
    <property type="molecule type" value="Genomic_DNA"/>
</dbReference>
<organism evidence="3 4">
    <name type="scientific">Sphagnum troendelagicum</name>
    <dbReference type="NCBI Taxonomy" id="128251"/>
    <lineage>
        <taxon>Eukaryota</taxon>
        <taxon>Viridiplantae</taxon>
        <taxon>Streptophyta</taxon>
        <taxon>Embryophyta</taxon>
        <taxon>Bryophyta</taxon>
        <taxon>Sphagnophytina</taxon>
        <taxon>Sphagnopsida</taxon>
        <taxon>Sphagnales</taxon>
        <taxon>Sphagnaceae</taxon>
        <taxon>Sphagnum</taxon>
    </lineage>
</organism>
<keyword evidence="2" id="KW-0812">Transmembrane</keyword>
<feature type="compositionally biased region" description="Polar residues" evidence="1">
    <location>
        <begin position="78"/>
        <end position="92"/>
    </location>
</feature>
<name>A0ABP0UAL2_9BRYO</name>
<evidence type="ECO:0000313" key="3">
    <source>
        <dbReference type="EMBL" id="CAK9216469.1"/>
    </source>
</evidence>
<gene>
    <name evidence="3" type="ORF">CSSPTR1EN2_LOCUS13486</name>
</gene>
<keyword evidence="4" id="KW-1185">Reference proteome</keyword>
<feature type="transmembrane region" description="Helical" evidence="2">
    <location>
        <begin position="32"/>
        <end position="52"/>
    </location>
</feature>
<sequence>MVRILIDVVAESPFGGPQAGVAAGPPSVNVTAGLKLLLPIIGIVVAIVYSLYRSRRSLPTSATLTSIPSSTSSTGSTEHVTASTANEEAGTPNTTVAQGFLQAGTSIINTEISASANNETVSASTSVTNASVATILTAANSVVQAVLYFILSS</sequence>
<proteinExistence type="predicted"/>
<dbReference type="Proteomes" id="UP001497512">
    <property type="component" value="Chromosome 2"/>
</dbReference>
<protein>
    <submittedName>
        <fullName evidence="3">Uncharacterized protein</fullName>
    </submittedName>
</protein>
<evidence type="ECO:0000256" key="1">
    <source>
        <dbReference type="SAM" id="MobiDB-lite"/>
    </source>
</evidence>
<evidence type="ECO:0000313" key="4">
    <source>
        <dbReference type="Proteomes" id="UP001497512"/>
    </source>
</evidence>